<dbReference type="PROSITE" id="PS51892">
    <property type="entry name" value="SUBTILASE"/>
    <property type="match status" value="1"/>
</dbReference>
<name>A0A848K8G5_9NOCA</name>
<evidence type="ECO:0000256" key="6">
    <source>
        <dbReference type="PROSITE-ProRule" id="PRU01240"/>
    </source>
</evidence>
<dbReference type="SUPFAM" id="SSF49785">
    <property type="entry name" value="Galactose-binding domain-like"/>
    <property type="match status" value="1"/>
</dbReference>
<comment type="similarity">
    <text evidence="1 6">Belongs to the peptidase S8 family.</text>
</comment>
<organism evidence="8 9">
    <name type="scientific">Antrihabitans stalactiti</name>
    <dbReference type="NCBI Taxonomy" id="2584121"/>
    <lineage>
        <taxon>Bacteria</taxon>
        <taxon>Bacillati</taxon>
        <taxon>Actinomycetota</taxon>
        <taxon>Actinomycetes</taxon>
        <taxon>Mycobacteriales</taxon>
        <taxon>Nocardiaceae</taxon>
        <taxon>Antrihabitans</taxon>
    </lineage>
</organism>
<keyword evidence="9" id="KW-1185">Reference proteome</keyword>
<evidence type="ECO:0000256" key="5">
    <source>
        <dbReference type="PIRSR" id="PIRSR615500-1"/>
    </source>
</evidence>
<reference evidence="8 9" key="1">
    <citation type="submission" date="2019-05" db="EMBL/GenBank/DDBJ databases">
        <authorList>
            <person name="Lee S.D."/>
        </authorList>
    </citation>
    <scope>NUCLEOTIDE SEQUENCE [LARGE SCALE GENOMIC DNA]</scope>
    <source>
        <strain evidence="8 9">YC2-7</strain>
    </source>
</reference>
<evidence type="ECO:0000259" key="7">
    <source>
        <dbReference type="Pfam" id="PF00082"/>
    </source>
</evidence>
<dbReference type="RefSeq" id="WP_169585381.1">
    <property type="nucleotide sequence ID" value="NZ_VCQU01000002.1"/>
</dbReference>
<evidence type="ECO:0000313" key="9">
    <source>
        <dbReference type="Proteomes" id="UP000535543"/>
    </source>
</evidence>
<keyword evidence="3 6" id="KW-0378">Hydrolase</keyword>
<feature type="active site" description="Charge relay system" evidence="5 6">
    <location>
        <position position="225"/>
    </location>
</feature>
<evidence type="ECO:0000256" key="2">
    <source>
        <dbReference type="ARBA" id="ARBA00022670"/>
    </source>
</evidence>
<accession>A0A848K8G5</accession>
<evidence type="ECO:0000256" key="1">
    <source>
        <dbReference type="ARBA" id="ARBA00011073"/>
    </source>
</evidence>
<dbReference type="PROSITE" id="PS00137">
    <property type="entry name" value="SUBTILASE_HIS"/>
    <property type="match status" value="1"/>
</dbReference>
<dbReference type="Pfam" id="PF00082">
    <property type="entry name" value="Peptidase_S8"/>
    <property type="match status" value="1"/>
</dbReference>
<dbReference type="PROSITE" id="PS00138">
    <property type="entry name" value="SUBTILASE_SER"/>
    <property type="match status" value="1"/>
</dbReference>
<reference evidence="8 9" key="2">
    <citation type="submission" date="2020-06" db="EMBL/GenBank/DDBJ databases">
        <title>Antribacter stalactiti gen. nov., sp. nov., a new member of the family Nacardiaceae isolated from a cave.</title>
        <authorList>
            <person name="Kim I.S."/>
        </authorList>
    </citation>
    <scope>NUCLEOTIDE SEQUENCE [LARGE SCALE GENOMIC DNA]</scope>
    <source>
        <strain evidence="8 9">YC2-7</strain>
    </source>
</reference>
<dbReference type="InterPro" id="IPR015500">
    <property type="entry name" value="Peptidase_S8_subtilisin-rel"/>
</dbReference>
<protein>
    <submittedName>
        <fullName evidence="8">KP-43 peptidase</fullName>
    </submittedName>
</protein>
<keyword evidence="2 6" id="KW-0645">Protease</keyword>
<dbReference type="InterPro" id="IPR000209">
    <property type="entry name" value="Peptidase_S8/S53_dom"/>
</dbReference>
<dbReference type="PANTHER" id="PTHR43399">
    <property type="entry name" value="SUBTILISIN-RELATED"/>
    <property type="match status" value="1"/>
</dbReference>
<dbReference type="InterPro" id="IPR034058">
    <property type="entry name" value="TagA/B/C/D_pept_dom"/>
</dbReference>
<dbReference type="InterPro" id="IPR008979">
    <property type="entry name" value="Galactose-bd-like_sf"/>
</dbReference>
<dbReference type="InterPro" id="IPR022398">
    <property type="entry name" value="Peptidase_S8_His-AS"/>
</dbReference>
<dbReference type="InterPro" id="IPR036852">
    <property type="entry name" value="Peptidase_S8/S53_dom_sf"/>
</dbReference>
<comment type="caution">
    <text evidence="8">The sequence shown here is derived from an EMBL/GenBank/DDBJ whole genome shotgun (WGS) entry which is preliminary data.</text>
</comment>
<evidence type="ECO:0000256" key="3">
    <source>
        <dbReference type="ARBA" id="ARBA00022801"/>
    </source>
</evidence>
<dbReference type="Proteomes" id="UP000535543">
    <property type="component" value="Unassembled WGS sequence"/>
</dbReference>
<dbReference type="Gene3D" id="3.40.50.200">
    <property type="entry name" value="Peptidase S8/S53 domain"/>
    <property type="match status" value="1"/>
</dbReference>
<sequence>MTRITINGVSLDPARQSRALAAAVPDIGDASQSNYVLVQASGPLSTEDQAALADLGCVIHEYVPDDTYLCGYASADLAAISALPFVTWAGVYLRGFKVNPSLRPTAPDPSRSIVTTADRRPSRRTRMVDVVFHDDVDGTASSIVAAVAAAAGLDPAVLQSSRGKVRLTVEEGRLDRIAALDAVRHIEEVPRRQLFNNRARKIINAEVVVNNTTFQGEGQVVAVADTGFDEGSTSDVHPAFTGRVAKLYALGRPKPARADDPDGHGTHVAGSVLGDGMSASMGGAIQGTAPRATLVLQSTLDAAGELGGLPSDLHDLLGPPYDNDGARVHTNSWGATRPGLPYDSTANEIDDFVWNHPDLVVVFAAGNDGSDANGNGIVDAGSIGSQSAAKNCITVGASENDRPDFDKTYGEYWPNDFPRDPVKTDLQADNPEGLVAFSSRGPTKERRIKPDVVAPGTSILSTLSRRVVTPSDAFGTSSDPLFFFESGTSMATPLVAGCVAVLRETLVKNGTPKPSAALVKALLINGASALEGQYSPTEAGASPNNDSGYGRVDLAGAVVIPGTTVGAGFREGGPLSQGQEEKVALTVPAGAARLKVTLVWSDPPGPALQNDLDLIVRADGAAERHGNMGTAAGFDRVNNVEQVLWEGAPSGTVDVVVHAFRITRFPQPFAVVWRFS</sequence>
<evidence type="ECO:0000313" key="8">
    <source>
        <dbReference type="EMBL" id="NMN94639.1"/>
    </source>
</evidence>
<keyword evidence="4 6" id="KW-0720">Serine protease</keyword>
<proteinExistence type="inferred from homology"/>
<feature type="domain" description="Peptidase S8/S53" evidence="7">
    <location>
        <begin position="216"/>
        <end position="550"/>
    </location>
</feature>
<dbReference type="Gene3D" id="2.60.120.380">
    <property type="match status" value="1"/>
</dbReference>
<evidence type="ECO:0000256" key="4">
    <source>
        <dbReference type="ARBA" id="ARBA00022825"/>
    </source>
</evidence>
<dbReference type="GO" id="GO:0004252">
    <property type="term" value="F:serine-type endopeptidase activity"/>
    <property type="evidence" value="ECO:0007669"/>
    <property type="project" value="UniProtKB-UniRule"/>
</dbReference>
<dbReference type="InterPro" id="IPR051048">
    <property type="entry name" value="Peptidase_S8/S53_subtilisin"/>
</dbReference>
<dbReference type="EMBL" id="VCQU01000002">
    <property type="protein sequence ID" value="NMN94639.1"/>
    <property type="molecule type" value="Genomic_DNA"/>
</dbReference>
<feature type="active site" description="Charge relay system" evidence="5 6">
    <location>
        <position position="489"/>
    </location>
</feature>
<feature type="active site" description="Charge relay system" evidence="5 6">
    <location>
        <position position="264"/>
    </location>
</feature>
<dbReference type="SUPFAM" id="SSF52743">
    <property type="entry name" value="Subtilisin-like"/>
    <property type="match status" value="1"/>
</dbReference>
<dbReference type="PANTHER" id="PTHR43399:SF4">
    <property type="entry name" value="CELL WALL-ASSOCIATED PROTEASE"/>
    <property type="match status" value="1"/>
</dbReference>
<dbReference type="PRINTS" id="PR00723">
    <property type="entry name" value="SUBTILISIN"/>
</dbReference>
<dbReference type="AlphaFoldDB" id="A0A848K8G5"/>
<dbReference type="CDD" id="cd04842">
    <property type="entry name" value="Peptidases_S8_Kp43_protease"/>
    <property type="match status" value="1"/>
</dbReference>
<dbReference type="InterPro" id="IPR023828">
    <property type="entry name" value="Peptidase_S8_Ser-AS"/>
</dbReference>
<gene>
    <name evidence="8" type="ORF">FGL95_06250</name>
</gene>
<dbReference type="GO" id="GO:0006508">
    <property type="term" value="P:proteolysis"/>
    <property type="evidence" value="ECO:0007669"/>
    <property type="project" value="UniProtKB-KW"/>
</dbReference>